<feature type="domain" description="AB hydrolase-1" evidence="1">
    <location>
        <begin position="53"/>
        <end position="217"/>
    </location>
</feature>
<dbReference type="AlphaFoldDB" id="A0A0K6ICG6"/>
<dbReference type="OrthoDB" id="5491135at2"/>
<dbReference type="RefSeq" id="WP_055457107.1">
    <property type="nucleotide sequence ID" value="NZ_CYHE01000021.1"/>
</dbReference>
<dbReference type="InterPro" id="IPR000073">
    <property type="entry name" value="AB_hydrolase_1"/>
</dbReference>
<dbReference type="InterPro" id="IPR029058">
    <property type="entry name" value="AB_hydrolase_fold"/>
</dbReference>
<evidence type="ECO:0000313" key="2">
    <source>
        <dbReference type="EMBL" id="CUB00733.1"/>
    </source>
</evidence>
<dbReference type="PRINTS" id="PR00111">
    <property type="entry name" value="ABHYDROLASE"/>
</dbReference>
<evidence type="ECO:0000259" key="1">
    <source>
        <dbReference type="Pfam" id="PF00561"/>
    </source>
</evidence>
<dbReference type="Gene3D" id="3.40.50.1820">
    <property type="entry name" value="alpha/beta hydrolase"/>
    <property type="match status" value="1"/>
</dbReference>
<evidence type="ECO:0000313" key="3">
    <source>
        <dbReference type="Proteomes" id="UP000183900"/>
    </source>
</evidence>
<dbReference type="InterPro" id="IPR050471">
    <property type="entry name" value="AB_hydrolase"/>
</dbReference>
<dbReference type="PANTHER" id="PTHR43433">
    <property type="entry name" value="HYDROLASE, ALPHA/BETA FOLD FAMILY PROTEIN"/>
    <property type="match status" value="1"/>
</dbReference>
<organism evidence="2 3">
    <name type="scientific">Pannonibacter indicus</name>
    <dbReference type="NCBI Taxonomy" id="466044"/>
    <lineage>
        <taxon>Bacteria</taxon>
        <taxon>Pseudomonadati</taxon>
        <taxon>Pseudomonadota</taxon>
        <taxon>Alphaproteobacteria</taxon>
        <taxon>Hyphomicrobiales</taxon>
        <taxon>Stappiaceae</taxon>
        <taxon>Pannonibacter</taxon>
    </lineage>
</organism>
<protein>
    <submittedName>
        <fullName evidence="2">Pimeloyl-ACP methyl ester carboxylesterase</fullName>
    </submittedName>
</protein>
<reference evidence="3" key="1">
    <citation type="submission" date="2015-08" db="EMBL/GenBank/DDBJ databases">
        <authorList>
            <person name="Varghese N."/>
        </authorList>
    </citation>
    <scope>NUCLEOTIDE SEQUENCE [LARGE SCALE GENOMIC DNA]</scope>
    <source>
        <strain evidence="3">DSM 23407</strain>
    </source>
</reference>
<proteinExistence type="predicted"/>
<dbReference type="Proteomes" id="UP000183900">
    <property type="component" value="Unassembled WGS sequence"/>
</dbReference>
<accession>A0A0K6ICG6</accession>
<dbReference type="Pfam" id="PF00561">
    <property type="entry name" value="Abhydrolase_1"/>
    <property type="match status" value="1"/>
</dbReference>
<gene>
    <name evidence="2" type="ORF">Ga0061067_12111</name>
</gene>
<name>A0A0K6ICG6_9HYPH</name>
<dbReference type="EMBL" id="CYHE01000021">
    <property type="protein sequence ID" value="CUB00733.1"/>
    <property type="molecule type" value="Genomic_DNA"/>
</dbReference>
<sequence length="230" mass="24585">MTEAVVFIPGLLCTELLFAGQITAFSDRPILIGDHREADSVSAIAEGILAAAPERFALAGLSMGGYIAMEIMRKAPEKVTRLALLDTSARPDMPEQGERRRVLMQMAQSGKFAKVPHLLYPGLVDASRAEDETLKAVVVEMAEDTGPEAFVRQQTAIMARIDSRPFLGRITCPTLVLAGEGDTLTPPAIAREIHEAIPGSRLSLIAGAGHLSTLEAPGAVTAELQAWMRA</sequence>
<keyword evidence="3" id="KW-1185">Reference proteome</keyword>
<dbReference type="PANTHER" id="PTHR43433:SF4">
    <property type="entry name" value="NON-HEME CHLOROPEROXIDASE-RELATED"/>
    <property type="match status" value="1"/>
</dbReference>
<dbReference type="SUPFAM" id="SSF53474">
    <property type="entry name" value="alpha/beta-Hydrolases"/>
    <property type="match status" value="1"/>
</dbReference>